<feature type="transmembrane region" description="Helical" evidence="1">
    <location>
        <begin position="249"/>
        <end position="269"/>
    </location>
</feature>
<reference evidence="2 3" key="1">
    <citation type="journal article" date="2017" name="Nat. Commun.">
        <title>'ARMAN' archaea depend on association with euryarchaeal host in culture and in situ.</title>
        <authorList>
            <person name="Golyshina O."/>
            <person name="Toshchakov S."/>
            <person name="Makarova K."/>
            <person name="Gavrilov S."/>
            <person name="Korzhenkov A."/>
            <person name="La Cono V."/>
            <person name="Arcadi E."/>
            <person name="Nechitaylo T."/>
            <person name="Ferrer M."/>
            <person name="Kublanov I."/>
            <person name="Wolf Y."/>
            <person name="Yakimov M."/>
            <person name="Golyshin P."/>
            <person name="Slesarev A."/>
            <person name="Kozyavkin S."/>
        </authorList>
    </citation>
    <scope>NUCLEOTIDE SEQUENCE [LARGE SCALE GENOMIC DNA]</scope>
    <source>
        <strain evidence="2 3">Mia14</strain>
    </source>
</reference>
<dbReference type="RefSeq" id="WP_124216899.1">
    <property type="nucleotide sequence ID" value="NZ_CP019964.1"/>
</dbReference>
<accession>A0A218NNI4</accession>
<feature type="transmembrane region" description="Helical" evidence="1">
    <location>
        <begin position="102"/>
        <end position="123"/>
    </location>
</feature>
<organism evidence="2 3">
    <name type="scientific">Candidatus Mancarchaeum acidiphilum</name>
    <dbReference type="NCBI Taxonomy" id="1920749"/>
    <lineage>
        <taxon>Archaea</taxon>
        <taxon>Candidatus Micrarchaeota</taxon>
        <taxon>Candidatus Mancarchaeum</taxon>
    </lineage>
</organism>
<feature type="transmembrane region" description="Helical" evidence="1">
    <location>
        <begin position="60"/>
        <end position="82"/>
    </location>
</feature>
<dbReference type="OrthoDB" id="387635at2157"/>
<feature type="transmembrane region" description="Helical" evidence="1">
    <location>
        <begin position="326"/>
        <end position="345"/>
    </location>
</feature>
<keyword evidence="1" id="KW-0472">Membrane</keyword>
<dbReference type="GeneID" id="33314285"/>
<name>A0A218NNI4_9ARCH</name>
<dbReference type="AlphaFoldDB" id="A0A218NNI4"/>
<evidence type="ECO:0000313" key="2">
    <source>
        <dbReference type="EMBL" id="ASI14031.1"/>
    </source>
</evidence>
<feature type="transmembrane region" description="Helical" evidence="1">
    <location>
        <begin position="205"/>
        <end position="237"/>
    </location>
</feature>
<keyword evidence="1" id="KW-1133">Transmembrane helix</keyword>
<gene>
    <name evidence="2" type="ORF">Mia14_0733</name>
</gene>
<dbReference type="EMBL" id="CP019964">
    <property type="protein sequence ID" value="ASI14031.1"/>
    <property type="molecule type" value="Genomic_DNA"/>
</dbReference>
<dbReference type="KEGG" id="marh:Mia14_0733"/>
<dbReference type="Proteomes" id="UP000197679">
    <property type="component" value="Chromosome"/>
</dbReference>
<evidence type="ECO:0000313" key="3">
    <source>
        <dbReference type="Proteomes" id="UP000197679"/>
    </source>
</evidence>
<sequence>MTRLRFAAVGISLFLVLFMELGTGFAPAATTSYLPANLCGSMYNVAGNPTGFVKYESLTGLLAISLILLTIMLLITGVLWAFGGLLEMPKLKESARSEIGEVLLTGLIVVIILGSFSLTNFSAGDALPLSNGLFSSRIYYDDCNVIFTGVQKGISEDIGLLAYDDVVKLISSLTLTIEPGYFGYSFSPYAGMGYGSNVIGVTMSIVGGVVMLSFAGILVLNYVFIIMPIFLFIGIVLRTIPWTRPAGGAFIGMFIGFFILFPLLLHFMIVGSIQTINLATVSSSTPTSLPGLSGLTNVLNIMGDIEGYVSDFSGGIAAVNSVITDIIGPLLYIILSLLITLIIAFDFTDTMGDLLGSPSLSSSGGLKKLV</sequence>
<protein>
    <submittedName>
        <fullName evidence="2">Multipass membrane protein</fullName>
    </submittedName>
</protein>
<proteinExistence type="predicted"/>
<evidence type="ECO:0000256" key="1">
    <source>
        <dbReference type="SAM" id="Phobius"/>
    </source>
</evidence>
<keyword evidence="3" id="KW-1185">Reference proteome</keyword>
<keyword evidence="1" id="KW-0812">Transmembrane</keyword>